<accession>A0A0F9JI51</accession>
<protein>
    <submittedName>
        <fullName evidence="2">Uncharacterized protein</fullName>
    </submittedName>
</protein>
<reference evidence="2" key="1">
    <citation type="journal article" date="2015" name="Nature">
        <title>Complex archaea that bridge the gap between prokaryotes and eukaryotes.</title>
        <authorList>
            <person name="Spang A."/>
            <person name="Saw J.H."/>
            <person name="Jorgensen S.L."/>
            <person name="Zaremba-Niedzwiedzka K."/>
            <person name="Martijn J."/>
            <person name="Lind A.E."/>
            <person name="van Eijk R."/>
            <person name="Schleper C."/>
            <person name="Guy L."/>
            <person name="Ettema T.J."/>
        </authorList>
    </citation>
    <scope>NUCLEOTIDE SEQUENCE</scope>
</reference>
<evidence type="ECO:0000256" key="1">
    <source>
        <dbReference type="SAM" id="MobiDB-lite"/>
    </source>
</evidence>
<proteinExistence type="predicted"/>
<evidence type="ECO:0000313" key="2">
    <source>
        <dbReference type="EMBL" id="KKM62016.1"/>
    </source>
</evidence>
<sequence>DVESFFDPKSIEGKPELKAAYKQMQGEFTKRLQGISSNQTKIDAYNAFEADPEGYMRNLASQYGWNLIEGGGQAKDSGEFNPQTWDDVKQHFLAEARQELAKEFAPLTNEVKNLKRLSMEAQLDKDHSDWRTYESKMTDLLVTHPTLVNDHETLYRMAVPKELIEQRATKAALAKVKGGTANAEIGGNKTTSVPTTDSPPKFENIAEAAKWAKSHLASKGITGTVD</sequence>
<dbReference type="EMBL" id="LAZR01011379">
    <property type="protein sequence ID" value="KKM62016.1"/>
    <property type="molecule type" value="Genomic_DNA"/>
</dbReference>
<organism evidence="2">
    <name type="scientific">marine sediment metagenome</name>
    <dbReference type="NCBI Taxonomy" id="412755"/>
    <lineage>
        <taxon>unclassified sequences</taxon>
        <taxon>metagenomes</taxon>
        <taxon>ecological metagenomes</taxon>
    </lineage>
</organism>
<gene>
    <name evidence="2" type="ORF">LCGC14_1525960</name>
</gene>
<feature type="compositionally biased region" description="Polar residues" evidence="1">
    <location>
        <begin position="188"/>
        <end position="198"/>
    </location>
</feature>
<dbReference type="AlphaFoldDB" id="A0A0F9JI51"/>
<feature type="non-terminal residue" evidence="2">
    <location>
        <position position="1"/>
    </location>
</feature>
<name>A0A0F9JI51_9ZZZZ</name>
<feature type="region of interest" description="Disordered" evidence="1">
    <location>
        <begin position="182"/>
        <end position="201"/>
    </location>
</feature>
<comment type="caution">
    <text evidence="2">The sequence shown here is derived from an EMBL/GenBank/DDBJ whole genome shotgun (WGS) entry which is preliminary data.</text>
</comment>